<dbReference type="AlphaFoldDB" id="A0A2W1JT33"/>
<gene>
    <name evidence="1" type="ORF">C1752_04457</name>
</gene>
<keyword evidence="2" id="KW-1185">Reference proteome</keyword>
<evidence type="ECO:0000313" key="2">
    <source>
        <dbReference type="Proteomes" id="UP000248857"/>
    </source>
</evidence>
<sequence length="72" mass="8424">MYMAELELLPRRPNKPILRINNLVITRTHNCNRTSAIRTAVSSFKINGSKDTRTNTDSSDIQYSLNFYHNFY</sequence>
<dbReference type="Proteomes" id="UP000248857">
    <property type="component" value="Unassembled WGS sequence"/>
</dbReference>
<name>A0A2W1JT33_9CYAN</name>
<comment type="caution">
    <text evidence="1">The sequence shown here is derived from an EMBL/GenBank/DDBJ whole genome shotgun (WGS) entry which is preliminary data.</text>
</comment>
<protein>
    <submittedName>
        <fullName evidence="1">Uncharacterized protein</fullName>
    </submittedName>
</protein>
<dbReference type="EMBL" id="PQWO01000014">
    <property type="protein sequence ID" value="PZD71847.1"/>
    <property type="molecule type" value="Genomic_DNA"/>
</dbReference>
<organism evidence="1 2">
    <name type="scientific">Acaryochloris thomasi RCC1774</name>
    <dbReference type="NCBI Taxonomy" id="1764569"/>
    <lineage>
        <taxon>Bacteria</taxon>
        <taxon>Bacillati</taxon>
        <taxon>Cyanobacteriota</taxon>
        <taxon>Cyanophyceae</taxon>
        <taxon>Acaryochloridales</taxon>
        <taxon>Acaryochloridaceae</taxon>
        <taxon>Acaryochloris</taxon>
        <taxon>Acaryochloris thomasi</taxon>
    </lineage>
</organism>
<evidence type="ECO:0000313" key="1">
    <source>
        <dbReference type="EMBL" id="PZD71847.1"/>
    </source>
</evidence>
<proteinExistence type="predicted"/>
<accession>A0A2W1JT33</accession>
<reference evidence="1 2" key="1">
    <citation type="journal article" date="2018" name="Sci. Rep.">
        <title>A novel species of the marine cyanobacterium Acaryochloris with a unique pigment content and lifestyle.</title>
        <authorList>
            <person name="Partensky F."/>
            <person name="Six C."/>
            <person name="Ratin M."/>
            <person name="Garczarek L."/>
            <person name="Vaulot D."/>
            <person name="Probert I."/>
            <person name="Calteau A."/>
            <person name="Gourvil P."/>
            <person name="Marie D."/>
            <person name="Grebert T."/>
            <person name="Bouchier C."/>
            <person name="Le Panse S."/>
            <person name="Gachenot M."/>
            <person name="Rodriguez F."/>
            <person name="Garrido J.L."/>
        </authorList>
    </citation>
    <scope>NUCLEOTIDE SEQUENCE [LARGE SCALE GENOMIC DNA]</scope>
    <source>
        <strain evidence="1 2">RCC1774</strain>
    </source>
</reference>